<evidence type="ECO:0000313" key="1">
    <source>
        <dbReference type="EMBL" id="KZP23300.1"/>
    </source>
</evidence>
<dbReference type="Proteomes" id="UP000076532">
    <property type="component" value="Unassembled WGS sequence"/>
</dbReference>
<dbReference type="AlphaFoldDB" id="A0A166LTE6"/>
<keyword evidence="2" id="KW-1185">Reference proteome</keyword>
<accession>A0A166LTE6</accession>
<sequence>MTDKLKLVDLGEMYMAMTRKRASVSSTQGASTGALGETRPPRVVVGKGLCCARVWLKSGGNFAPQTLYMPTGRPPVAEPVSILFDNGKKKLSSIIDTITHNHCITCDLYSTTVNPRKEENANLIMEHRESEKCKRITYKAAKEAAKRRNLDLFTKQCKYMVYIKCKSLWREIAAGLEPDARAAQPLSHDHPGWPGFTERSGACPLARQEFEVKFARSLWPESGASNATTAHP</sequence>
<name>A0A166LTE6_9AGAM</name>
<gene>
    <name evidence="1" type="ORF">FIBSPDRAFT_889687</name>
</gene>
<protein>
    <submittedName>
        <fullName evidence="1">Uncharacterized protein</fullName>
    </submittedName>
</protein>
<evidence type="ECO:0000313" key="2">
    <source>
        <dbReference type="Proteomes" id="UP000076532"/>
    </source>
</evidence>
<organism evidence="1 2">
    <name type="scientific">Athelia psychrophila</name>
    <dbReference type="NCBI Taxonomy" id="1759441"/>
    <lineage>
        <taxon>Eukaryota</taxon>
        <taxon>Fungi</taxon>
        <taxon>Dikarya</taxon>
        <taxon>Basidiomycota</taxon>
        <taxon>Agaricomycotina</taxon>
        <taxon>Agaricomycetes</taxon>
        <taxon>Agaricomycetidae</taxon>
        <taxon>Atheliales</taxon>
        <taxon>Atheliaceae</taxon>
        <taxon>Athelia</taxon>
    </lineage>
</organism>
<reference evidence="1 2" key="1">
    <citation type="journal article" date="2016" name="Mol. Biol. Evol.">
        <title>Comparative Genomics of Early-Diverging Mushroom-Forming Fungi Provides Insights into the Origins of Lignocellulose Decay Capabilities.</title>
        <authorList>
            <person name="Nagy L.G."/>
            <person name="Riley R."/>
            <person name="Tritt A."/>
            <person name="Adam C."/>
            <person name="Daum C."/>
            <person name="Floudas D."/>
            <person name="Sun H."/>
            <person name="Yadav J.S."/>
            <person name="Pangilinan J."/>
            <person name="Larsson K.H."/>
            <person name="Matsuura K."/>
            <person name="Barry K."/>
            <person name="Labutti K."/>
            <person name="Kuo R."/>
            <person name="Ohm R.A."/>
            <person name="Bhattacharya S.S."/>
            <person name="Shirouzu T."/>
            <person name="Yoshinaga Y."/>
            <person name="Martin F.M."/>
            <person name="Grigoriev I.V."/>
            <person name="Hibbett D.S."/>
        </authorList>
    </citation>
    <scope>NUCLEOTIDE SEQUENCE [LARGE SCALE GENOMIC DNA]</scope>
    <source>
        <strain evidence="1 2">CBS 109695</strain>
    </source>
</reference>
<proteinExistence type="predicted"/>
<dbReference type="EMBL" id="KV417533">
    <property type="protein sequence ID" value="KZP23300.1"/>
    <property type="molecule type" value="Genomic_DNA"/>
</dbReference>